<keyword evidence="3" id="KW-0540">Nuclease</keyword>
<dbReference type="PROSITE" id="PS51192">
    <property type="entry name" value="HELICASE_ATP_BIND_1"/>
    <property type="match status" value="1"/>
</dbReference>
<reference evidence="4" key="1">
    <citation type="submission" date="2016-06" db="EMBL/GenBank/DDBJ databases">
        <authorList>
            <person name="Sutton G."/>
            <person name="Brinkac L."/>
            <person name="Sanka R."/>
            <person name="Adams M."/>
            <person name="Lau E."/>
            <person name="Mehaffy C."/>
            <person name="Tameris M."/>
            <person name="Hatherill M."/>
            <person name="Hanekom W."/>
            <person name="Mahomed H."/>
            <person name="Mcshane H."/>
        </authorList>
    </citation>
    <scope>NUCLEOTIDE SEQUENCE [LARGE SCALE GENOMIC DNA]</scope>
    <source>
        <strain evidence="4">852002-51209_SCH5440388</strain>
    </source>
</reference>
<dbReference type="Pfam" id="PF22679">
    <property type="entry name" value="T1R_D3-like"/>
    <property type="match status" value="1"/>
</dbReference>
<gene>
    <name evidence="3" type="ORF">A5792_19870</name>
</gene>
<dbReference type="InterPro" id="IPR027417">
    <property type="entry name" value="P-loop_NTPase"/>
</dbReference>
<accession>A0A1A0R3P5</accession>
<evidence type="ECO:0000313" key="4">
    <source>
        <dbReference type="Proteomes" id="UP000093902"/>
    </source>
</evidence>
<dbReference type="InterPro" id="IPR007409">
    <property type="entry name" value="Restrct_endonuc_type1_HsdR_N"/>
</dbReference>
<dbReference type="RefSeq" id="WP_064932424.1">
    <property type="nucleotide sequence ID" value="NZ_LZSO01000026.1"/>
</dbReference>
<dbReference type="EMBL" id="LZSO01000026">
    <property type="protein sequence ID" value="OBB29075.1"/>
    <property type="molecule type" value="Genomic_DNA"/>
</dbReference>
<sequence>MTQHHESSFETEICEYLAEQGWLYSPTDAGYDRELALFTEDVFAWLADTQPGQLAKRVKPELTGEALAKARAGVLATLVKQLGADPYRANGGTLSVLRRGFKDLNAQFAMCQFRPNTTLNETTQQRYDAVRLRVMRQVHYSTQNSNSIDLVFFVNGIPVATAELKTDLSIQSVTDAVLQYKHHRLPKGEPLLQFASRALVHFAVSNSEVQMTTQLAGVDTAFLPFNRGDHGHAGNPANPHGSPTAYLWQQILDRDTWLDILGRFLHLQIDEKIDPATNKKLRTQRMLFPRYHQWDVVTRLVADARRTGPGQKYLIQHSAGSGKTNSISWLAHRLSVLHDDANKPVFDSVIVITDRNVLDAQLQEAIRQIDRTPGVVAHIAGLGGAKSQELANALTGGTKVIIVTIQTFPYALQMIQEQADLKDKSFAIIADEAHSSQAGESSKRLKAALSESERDDLEDGGTLDAEDVLAAEMTARAETKNLSFFAFTATPKAKTLELFGHRSSIHSKPHPFHLYSMQQAIDEGFILDVLRNYTPYKTAFRLTHNGQIFETEDTAASGTVQVSGESTGELVDKSAALKSVMNWVKLHPTNISQKVAIIIEHFRDNVAWRLDGKAKAMVVTSSRRAAVRYKLAFDKYIAEHKYTDIAALVAFSGEVTDPDSGLEKVTETSMNPGLKGRDLRDAFATDEYRVMLVANKFQTGFDQPLLVAMYVDKRLSGVAAVQTLSRLNRTAPGKDQTFVLDFANASEDIVEAFEPYYDATTLADVTDPNIVHQTVNKLDAAGIYQESEVNGLVVDYLKYAKQPGKGHEALNKWIKPARDVFRDRERHARDHGDSLALEELDIFRKDIGTFLRQYDFLSQIVNYEDPAIEKLSIYIRHLAPMIASEQLHHDIDLSGVDFDYLAQHAQQATDGKLSGGVVLQPAKAGGTGTARDPELVALEQVIAQINDLFSGEHPDSSVRNVVTHIKDRLEESETLQQQAQNNTLAQFSASPDLQNEFVGAVIGAMASSEDLSTQILNNPELSQKLLGELVPIIYQGLKPTA</sequence>
<dbReference type="Proteomes" id="UP000093902">
    <property type="component" value="Unassembled WGS sequence"/>
</dbReference>
<dbReference type="GO" id="GO:0009035">
    <property type="term" value="F:type I site-specific deoxyribonuclease activity"/>
    <property type="evidence" value="ECO:0007669"/>
    <property type="project" value="UniProtKB-EC"/>
</dbReference>
<dbReference type="Gene3D" id="3.40.50.300">
    <property type="entry name" value="P-loop containing nucleotide triphosphate hydrolases"/>
    <property type="match status" value="3"/>
</dbReference>
<dbReference type="InterPro" id="IPR014001">
    <property type="entry name" value="Helicase_ATP-bd"/>
</dbReference>
<dbReference type="SUPFAM" id="SSF52540">
    <property type="entry name" value="P-loop containing nucleoside triphosphate hydrolases"/>
    <property type="match status" value="1"/>
</dbReference>
<dbReference type="InterPro" id="IPR040980">
    <property type="entry name" value="SWI2_SNF2"/>
</dbReference>
<dbReference type="SMART" id="SM00487">
    <property type="entry name" value="DEXDc"/>
    <property type="match status" value="1"/>
</dbReference>
<dbReference type="Pfam" id="PF18766">
    <property type="entry name" value="SWI2_SNF2"/>
    <property type="match status" value="1"/>
</dbReference>
<dbReference type="InterPro" id="IPR055180">
    <property type="entry name" value="HsdR_RecA-like_helicase_dom_2"/>
</dbReference>
<dbReference type="GO" id="GO:0009307">
    <property type="term" value="P:DNA restriction-modification system"/>
    <property type="evidence" value="ECO:0007669"/>
    <property type="project" value="UniProtKB-KW"/>
</dbReference>
<dbReference type="PANTHER" id="PTHR42927:SF1">
    <property type="entry name" value="HELICASE SUPERFAMILY 1 AND 2 DOMAIN-CONTAINING PROTEIN"/>
    <property type="match status" value="1"/>
</dbReference>
<feature type="domain" description="Helicase ATP-binding" evidence="2">
    <location>
        <begin position="304"/>
        <end position="509"/>
    </location>
</feature>
<evidence type="ECO:0000256" key="1">
    <source>
        <dbReference type="SAM" id="MobiDB-lite"/>
    </source>
</evidence>
<proteinExistence type="predicted"/>
<dbReference type="OrthoDB" id="9758243at2"/>
<protein>
    <submittedName>
        <fullName evidence="3">Restriction endonuclease subunit R</fullName>
    </submittedName>
</protein>
<dbReference type="GO" id="GO:0005524">
    <property type="term" value="F:ATP binding"/>
    <property type="evidence" value="ECO:0007669"/>
    <property type="project" value="UniProtKB-KW"/>
</dbReference>
<name>A0A1A0R3P5_MYCPR</name>
<comment type="caution">
    <text evidence="3">The sequence shown here is derived from an EMBL/GenBank/DDBJ whole genome shotgun (WGS) entry which is preliminary data.</text>
</comment>
<feature type="region of interest" description="Disordered" evidence="1">
    <location>
        <begin position="440"/>
        <end position="460"/>
    </location>
</feature>
<dbReference type="Gene3D" id="3.90.1570.50">
    <property type="match status" value="1"/>
</dbReference>
<dbReference type="GO" id="GO:0003677">
    <property type="term" value="F:DNA binding"/>
    <property type="evidence" value="ECO:0007669"/>
    <property type="project" value="UniProtKB-KW"/>
</dbReference>
<organism evidence="3 4">
    <name type="scientific">Mycolicibacterium peregrinum</name>
    <name type="common">Mycobacterium peregrinum</name>
    <dbReference type="NCBI Taxonomy" id="43304"/>
    <lineage>
        <taxon>Bacteria</taxon>
        <taxon>Bacillati</taxon>
        <taxon>Actinomycetota</taxon>
        <taxon>Actinomycetes</taxon>
        <taxon>Mycobacteriales</taxon>
        <taxon>Mycobacteriaceae</taxon>
        <taxon>Mycolicibacterium</taxon>
    </lineage>
</organism>
<dbReference type="AlphaFoldDB" id="A0A1A0R3P5"/>
<dbReference type="PANTHER" id="PTHR42927">
    <property type="entry name" value="HELICASE SUPERFAMILY 1 AND 2 DOMAIN-CONTAINING PROTEIN"/>
    <property type="match status" value="1"/>
</dbReference>
<evidence type="ECO:0000259" key="2">
    <source>
        <dbReference type="PROSITE" id="PS51192"/>
    </source>
</evidence>
<evidence type="ECO:0000313" key="3">
    <source>
        <dbReference type="EMBL" id="OBB29075.1"/>
    </source>
</evidence>
<keyword evidence="3" id="KW-0378">Hydrolase</keyword>
<keyword evidence="3" id="KW-0255">Endonuclease</keyword>
<dbReference type="Pfam" id="PF04313">
    <property type="entry name" value="HSDR_N"/>
    <property type="match status" value="1"/>
</dbReference>